<organism evidence="2 3">
    <name type="scientific">Reinekea blandensis MED297</name>
    <dbReference type="NCBI Taxonomy" id="314283"/>
    <lineage>
        <taxon>Bacteria</taxon>
        <taxon>Pseudomonadati</taxon>
        <taxon>Pseudomonadota</taxon>
        <taxon>Gammaproteobacteria</taxon>
        <taxon>Oceanospirillales</taxon>
        <taxon>Saccharospirillaceae</taxon>
        <taxon>Reinekea</taxon>
    </lineage>
</organism>
<reference evidence="2 3" key="1">
    <citation type="submission" date="2006-02" db="EMBL/GenBank/DDBJ databases">
        <authorList>
            <person name="Pinhassi J."/>
            <person name="Pedros-Alio C."/>
            <person name="Ferriera S."/>
            <person name="Johnson J."/>
            <person name="Kravitz S."/>
            <person name="Halpern A."/>
            <person name="Remington K."/>
            <person name="Beeson K."/>
            <person name="Tran B."/>
            <person name="Rogers Y.-H."/>
            <person name="Friedman R."/>
            <person name="Venter J.C."/>
        </authorList>
    </citation>
    <scope>NUCLEOTIDE SEQUENCE [LARGE SCALE GENOMIC DNA]</scope>
    <source>
        <strain evidence="2 3">MED297</strain>
    </source>
</reference>
<comment type="caution">
    <text evidence="2">The sequence shown here is derived from an EMBL/GenBank/DDBJ whole genome shotgun (WGS) entry which is preliminary data.</text>
</comment>
<dbReference type="OrthoDB" id="6205076at2"/>
<dbReference type="EMBL" id="AAOE01000002">
    <property type="protein sequence ID" value="EAR10840.1"/>
    <property type="molecule type" value="Genomic_DNA"/>
</dbReference>
<accession>A4BA84</accession>
<gene>
    <name evidence="2" type="ORF">MED297_10031</name>
</gene>
<name>A4BA84_9GAMM</name>
<feature type="transmembrane region" description="Helical" evidence="1">
    <location>
        <begin position="166"/>
        <end position="186"/>
    </location>
</feature>
<dbReference type="AlphaFoldDB" id="A4BA84"/>
<keyword evidence="1" id="KW-0472">Membrane</keyword>
<keyword evidence="1" id="KW-0812">Transmembrane</keyword>
<keyword evidence="3" id="KW-1185">Reference proteome</keyword>
<dbReference type="Proteomes" id="UP000005953">
    <property type="component" value="Unassembled WGS sequence"/>
</dbReference>
<dbReference type="RefSeq" id="WP_008041373.1">
    <property type="nucleotide sequence ID" value="NZ_CH724149.1"/>
</dbReference>
<proteinExistence type="predicted"/>
<sequence>MSTEHLVIPEASSIRSLKQFLKLASFKLSEQIRGHLYLYDQDKIDYEMTFWEQTSYLGHYLGRRRRGLEPRVAPSHELSQWFLALFMFPLFRLIMPFALLCGMQSAFSLPRLTTDDRNPSIQKVKPTKRQAKSLVSGTIYGMEKAAMLCQCDGHRLFLFGNTPLKLVQFGVTILLFFIGLLSLLVMNLSNQVSLQIGLGLLILLVLAHLPIRHGVLFDRDAQTAMLIRGWFRKPLVVPFDGIFFTSYTEDVRNFSKDLIVHSQYVPKGRKKPIRLALNTTLGSTGYSMAQVVGAVDCFMDKNNTQAMPLSIKHSIEWHRKHKLTLWHLAWRPLPEDELRKYTAADSLYQADLLDPKDKAFKFQLTSEGREVMRKEDLLNRYLKAVWEAMSVDAIDAELKQAAEAEFGAESLEAELRKQAYSERCQTLFLVNDLRKANDLNHRMLSELDDLIYDLSLKENKENLNFVFEVLTDINNRKKDLLGSNLITYDQYKKSFKNSKPTSQSELVHTNIIQMDSSCEAS</sequence>
<evidence type="ECO:0000313" key="3">
    <source>
        <dbReference type="Proteomes" id="UP000005953"/>
    </source>
</evidence>
<evidence type="ECO:0000313" key="2">
    <source>
        <dbReference type="EMBL" id="EAR10840.1"/>
    </source>
</evidence>
<protein>
    <submittedName>
        <fullName evidence="2">Uncharacterized protein</fullName>
    </submittedName>
</protein>
<feature type="transmembrane region" description="Helical" evidence="1">
    <location>
        <begin position="81"/>
        <end position="101"/>
    </location>
</feature>
<keyword evidence="1" id="KW-1133">Transmembrane helix</keyword>
<evidence type="ECO:0000256" key="1">
    <source>
        <dbReference type="SAM" id="Phobius"/>
    </source>
</evidence>
<feature type="transmembrane region" description="Helical" evidence="1">
    <location>
        <begin position="192"/>
        <end position="211"/>
    </location>
</feature>
<dbReference type="HOGENOM" id="CLU_522604_0_0_6"/>
<dbReference type="STRING" id="314283.MED297_10031"/>